<dbReference type="InParanoid" id="M1DFX6"/>
<reference evidence="2" key="1">
    <citation type="journal article" date="2011" name="Nature">
        <title>Genome sequence and analysis of the tuber crop potato.</title>
        <authorList>
            <consortium name="The Potato Genome Sequencing Consortium"/>
        </authorList>
    </citation>
    <scope>NUCLEOTIDE SEQUENCE [LARGE SCALE GENOMIC DNA]</scope>
    <source>
        <strain evidence="2">cv. DM1-3 516 R44</strain>
    </source>
</reference>
<dbReference type="HOGENOM" id="CLU_1655220_0_0_1"/>
<dbReference type="Proteomes" id="UP000011115">
    <property type="component" value="Unassembled WGS sequence"/>
</dbReference>
<dbReference type="AlphaFoldDB" id="M1DFX6"/>
<protein>
    <submittedName>
        <fullName evidence="1">Uncharacterized protein</fullName>
    </submittedName>
</protein>
<keyword evidence="2" id="KW-1185">Reference proteome</keyword>
<dbReference type="Gramene" id="PGSC0003DMT400088416">
    <property type="protein sequence ID" value="PGSC0003DMT400088416"/>
    <property type="gene ID" value="PGSC0003DMG400037987"/>
</dbReference>
<evidence type="ECO:0000313" key="2">
    <source>
        <dbReference type="Proteomes" id="UP000011115"/>
    </source>
</evidence>
<proteinExistence type="predicted"/>
<sequence length="160" mass="18263">MVKTSRRTTKCLFSSPNVPVCQPWEKKLSQQQKWAVDESLIGSATTHWIAQNYKTWDAENQCNLAMEEMKSVGKWVVWQAKVQFATHRTGRRAPTWTALGATKLEGELCKSRRAACSISDSLNRYFSWDAENQCNLAMEESKGRIAELLGELDLSRPMDF</sequence>
<reference evidence="1" key="2">
    <citation type="submission" date="2015-06" db="UniProtKB">
        <authorList>
            <consortium name="EnsemblPlants"/>
        </authorList>
    </citation>
    <scope>IDENTIFICATION</scope>
    <source>
        <strain evidence="1">DM1-3 516 R44</strain>
    </source>
</reference>
<organism evidence="1 2">
    <name type="scientific">Solanum tuberosum</name>
    <name type="common">Potato</name>
    <dbReference type="NCBI Taxonomy" id="4113"/>
    <lineage>
        <taxon>Eukaryota</taxon>
        <taxon>Viridiplantae</taxon>
        <taxon>Streptophyta</taxon>
        <taxon>Embryophyta</taxon>
        <taxon>Tracheophyta</taxon>
        <taxon>Spermatophyta</taxon>
        <taxon>Magnoliopsida</taxon>
        <taxon>eudicotyledons</taxon>
        <taxon>Gunneridae</taxon>
        <taxon>Pentapetalae</taxon>
        <taxon>asterids</taxon>
        <taxon>lamiids</taxon>
        <taxon>Solanales</taxon>
        <taxon>Solanaceae</taxon>
        <taxon>Solanoideae</taxon>
        <taxon>Solaneae</taxon>
        <taxon>Solanum</taxon>
    </lineage>
</organism>
<name>M1DFX6_SOLTU</name>
<dbReference type="PaxDb" id="4113-PGSC0003DMT400088416"/>
<accession>M1DFX6</accession>
<evidence type="ECO:0000313" key="1">
    <source>
        <dbReference type="EnsemblPlants" id="PGSC0003DMT400088416"/>
    </source>
</evidence>
<dbReference type="EnsemblPlants" id="PGSC0003DMT400088416">
    <property type="protein sequence ID" value="PGSC0003DMT400088416"/>
    <property type="gene ID" value="PGSC0003DMG400037987"/>
</dbReference>